<name>A0AAV4KKM6_9ACTN</name>
<organism evidence="2 3">
    <name type="scientific">Streptomyces cinereoruber</name>
    <dbReference type="NCBI Taxonomy" id="67260"/>
    <lineage>
        <taxon>Bacteria</taxon>
        <taxon>Bacillati</taxon>
        <taxon>Actinomycetota</taxon>
        <taxon>Actinomycetes</taxon>
        <taxon>Kitasatosporales</taxon>
        <taxon>Streptomycetaceae</taxon>
        <taxon>Streptomyces</taxon>
    </lineage>
</organism>
<evidence type="ECO:0000256" key="1">
    <source>
        <dbReference type="SAM" id="MobiDB-lite"/>
    </source>
</evidence>
<reference evidence="2 3" key="1">
    <citation type="journal article" date="2014" name="Int. J. Syst. Evol. Microbiol.">
        <title>Complete genome sequence of Corynebacterium casei LMG S-19264T (=DSM 44701T), isolated from a smear-ripened cheese.</title>
        <authorList>
            <consortium name="US DOE Joint Genome Institute (JGI-PGF)"/>
            <person name="Walter F."/>
            <person name="Albersmeier A."/>
            <person name="Kalinowski J."/>
            <person name="Ruckert C."/>
        </authorList>
    </citation>
    <scope>NUCLEOTIDE SEQUENCE [LARGE SCALE GENOMIC DNA]</scope>
    <source>
        <strain evidence="2 3">JCM 4205</strain>
    </source>
</reference>
<evidence type="ECO:0000313" key="3">
    <source>
        <dbReference type="Proteomes" id="UP000642014"/>
    </source>
</evidence>
<comment type="caution">
    <text evidence="2">The sequence shown here is derived from an EMBL/GenBank/DDBJ whole genome shotgun (WGS) entry which is preliminary data.</text>
</comment>
<feature type="compositionally biased region" description="Pro residues" evidence="1">
    <location>
        <begin position="754"/>
        <end position="769"/>
    </location>
</feature>
<evidence type="ECO:0000313" key="2">
    <source>
        <dbReference type="EMBL" id="GGR24573.1"/>
    </source>
</evidence>
<gene>
    <name evidence="2" type="ORF">GCM10010497_28520</name>
</gene>
<dbReference type="EMBL" id="BMSJ01000004">
    <property type="protein sequence ID" value="GGR24573.1"/>
    <property type="molecule type" value="Genomic_DNA"/>
</dbReference>
<feature type="region of interest" description="Disordered" evidence="1">
    <location>
        <begin position="705"/>
        <end position="769"/>
    </location>
</feature>
<accession>A0AAV4KKM6</accession>
<proteinExistence type="predicted"/>
<sequence>MDDPGTSTDGTGTEGTGADGTVMHGTGADGTGADGIRMHGTGAEGRRAARGRSDLAVVTAWWRGLGGDGFLVLPPPTRGRYTQSDGHEDAAELAAVRGLSAPVSFAYWHWQSHRRSFDRSGALTGELLLHWGGDHAAVAAGLGEGPAGFRITDNGPGGAFGLDRVTGRDGAGLPDPADPDGVRQFLDALDEPADRSAVSFRYRPLSPAQAAWLHERLRGPLDLSAATRFAVSLERRDGLAPDETERLLRAWRAEYEGRPAEWGAWKELLHALLRHGFEEAWEVVAELGARAAPVLRRVPSERGLAVVRETALAGDRSAVHAWLTLHRALREPDAVRAAAALAAELEAHGAPEESLRGLHEALVGAVTADWRRETGADHRAGLSWSALTVVRLSTDERLPRALRVLAADAARDRVELVREEALRPGGGAFAGTGADTDDVLAAVDRYEAARDGLLSGTGPDLTAYEGALGDVWHRYRTLTDADARWLRERVADPGTGLQGLGFCLELLLAHGLAGASEVEALLPRRMKDLTKKYRTTYTEWRHPLVTLTCLALDLDHPAAGRLVSWWNGARPVWKDELRLLTHLGAPDEAKAAELWDFVTSPAHDVGQLMTWVLVRARLDGEHPLLVADRLIGVPGIPPHKLQQVLVGVADPAQPLWHYSVDDRSRGWWQRALEVAEHPGLSPEARAIGLRTARAHSLVRRPDQVKPAPLVGRPVTTPRCPSRCAPPVSRRRASSAVSPRGAGGVRRAWPRRPARPPPPRRGVPGPPRWW</sequence>
<feature type="compositionally biased region" description="Low complexity" evidence="1">
    <location>
        <begin position="1"/>
        <end position="11"/>
    </location>
</feature>
<feature type="compositionally biased region" description="Low complexity" evidence="1">
    <location>
        <begin position="717"/>
        <end position="739"/>
    </location>
</feature>
<dbReference type="AlphaFoldDB" id="A0AAV4KKM6"/>
<protein>
    <submittedName>
        <fullName evidence="2">Uncharacterized protein</fullName>
    </submittedName>
</protein>
<feature type="region of interest" description="Disordered" evidence="1">
    <location>
        <begin position="1"/>
        <end position="48"/>
    </location>
</feature>
<dbReference type="Proteomes" id="UP000642014">
    <property type="component" value="Unassembled WGS sequence"/>
</dbReference>